<keyword evidence="3" id="KW-1185">Reference proteome</keyword>
<evidence type="ECO:0000313" key="2">
    <source>
        <dbReference type="EMBL" id="RNF11020.1"/>
    </source>
</evidence>
<proteinExistence type="predicted"/>
<accession>A0A3R7KPH0</accession>
<reference evidence="2 3" key="1">
    <citation type="journal article" date="2018" name="BMC Genomics">
        <title>Genomic comparison of Trypanosoma conorhini and Trypanosoma rangeli to Trypanosoma cruzi strains of high and low virulence.</title>
        <authorList>
            <person name="Bradwell K.R."/>
            <person name="Koparde V.N."/>
            <person name="Matveyev A.V."/>
            <person name="Serrano M.G."/>
            <person name="Alves J.M."/>
            <person name="Parikh H."/>
            <person name="Huang B."/>
            <person name="Lee V."/>
            <person name="Espinosa-Alvarez O."/>
            <person name="Ortiz P.A."/>
            <person name="Costa-Martins A.G."/>
            <person name="Teixeira M.M."/>
            <person name="Buck G.A."/>
        </authorList>
    </citation>
    <scope>NUCLEOTIDE SEQUENCE [LARGE SCALE GENOMIC DNA]</scope>
    <source>
        <strain evidence="2 3">AM80</strain>
    </source>
</reference>
<dbReference type="GeneID" id="40325080"/>
<comment type="caution">
    <text evidence="2">The sequence shown here is derived from an EMBL/GenBank/DDBJ whole genome shotgun (WGS) entry which is preliminary data.</text>
</comment>
<dbReference type="Proteomes" id="UP000283634">
    <property type="component" value="Unassembled WGS sequence"/>
</dbReference>
<dbReference type="AlphaFoldDB" id="A0A3R7KPH0"/>
<feature type="transmembrane region" description="Helical" evidence="1">
    <location>
        <begin position="155"/>
        <end position="174"/>
    </location>
</feature>
<gene>
    <name evidence="2" type="ORF">TraAM80_01147</name>
</gene>
<dbReference type="EMBL" id="MKGL01000023">
    <property type="protein sequence ID" value="RNF11020.1"/>
    <property type="molecule type" value="Genomic_DNA"/>
</dbReference>
<keyword evidence="1" id="KW-0812">Transmembrane</keyword>
<dbReference type="RefSeq" id="XP_029241914.1">
    <property type="nucleotide sequence ID" value="XM_029378200.1"/>
</dbReference>
<evidence type="ECO:0000313" key="3">
    <source>
        <dbReference type="Proteomes" id="UP000283634"/>
    </source>
</evidence>
<keyword evidence="1" id="KW-0472">Membrane</keyword>
<evidence type="ECO:0000256" key="1">
    <source>
        <dbReference type="SAM" id="Phobius"/>
    </source>
</evidence>
<organism evidence="2 3">
    <name type="scientific">Trypanosoma rangeli</name>
    <dbReference type="NCBI Taxonomy" id="5698"/>
    <lineage>
        <taxon>Eukaryota</taxon>
        <taxon>Discoba</taxon>
        <taxon>Euglenozoa</taxon>
        <taxon>Kinetoplastea</taxon>
        <taxon>Metakinetoplastina</taxon>
        <taxon>Trypanosomatida</taxon>
        <taxon>Trypanosomatidae</taxon>
        <taxon>Trypanosoma</taxon>
        <taxon>Herpetosoma</taxon>
    </lineage>
</organism>
<name>A0A3R7KPH0_TRYRA</name>
<protein>
    <submittedName>
        <fullName evidence="2">Uncharacterized protein</fullName>
    </submittedName>
</protein>
<sequence length="183" mass="20501">MPRVDQMVAVRAGYAACWLTQKHARDAENHTVRMGAPAAMYRAAVWGDRTDTRGDAHNHPLCCCCRVVPTYVQWNSRHRCSRDVCSCCRRGWPSSSPFFCSLCTVSAVVSPFFSAVGIHRRHSRTVARQRVWRCVGGGEAAVRSWACGPLLRRRALLLSLFLCCCCCSFFHVPVPGPQFPGRR</sequence>
<keyword evidence="1" id="KW-1133">Transmembrane helix</keyword>